<evidence type="ECO:0000313" key="7">
    <source>
        <dbReference type="EMBL" id="EQC29898.1"/>
    </source>
</evidence>
<accession>T0RCF2</accession>
<dbReference type="InterPro" id="IPR000169">
    <property type="entry name" value="Pept_cys_AS"/>
</dbReference>
<dbReference type="PROSITE" id="PS00639">
    <property type="entry name" value="THIOL_PROTEASE_HIS"/>
    <property type="match status" value="1"/>
</dbReference>
<keyword evidence="4" id="KW-0732">Signal</keyword>
<dbReference type="InterPro" id="IPR025661">
    <property type="entry name" value="Pept_asp_AS"/>
</dbReference>
<dbReference type="GeneID" id="19953169"/>
<keyword evidence="3" id="KW-1015">Disulfide bond</keyword>
<dbReference type="GO" id="GO:0008234">
    <property type="term" value="F:cysteine-type peptidase activity"/>
    <property type="evidence" value="ECO:0007669"/>
    <property type="project" value="InterPro"/>
</dbReference>
<reference evidence="7 8" key="1">
    <citation type="submission" date="2012-04" db="EMBL/GenBank/DDBJ databases">
        <title>The Genome Sequence of Saprolegnia declina VS20.</title>
        <authorList>
            <consortium name="The Broad Institute Genome Sequencing Platform"/>
            <person name="Russ C."/>
            <person name="Nusbaum C."/>
            <person name="Tyler B."/>
            <person name="van West P."/>
            <person name="Dieguez-Uribeondo J."/>
            <person name="de Bruijn I."/>
            <person name="Tripathy S."/>
            <person name="Jiang R."/>
            <person name="Young S.K."/>
            <person name="Zeng Q."/>
            <person name="Gargeya S."/>
            <person name="Fitzgerald M."/>
            <person name="Haas B."/>
            <person name="Abouelleil A."/>
            <person name="Alvarado L."/>
            <person name="Arachchi H.M."/>
            <person name="Berlin A."/>
            <person name="Chapman S.B."/>
            <person name="Goldberg J."/>
            <person name="Griggs A."/>
            <person name="Gujja S."/>
            <person name="Hansen M."/>
            <person name="Howarth C."/>
            <person name="Imamovic A."/>
            <person name="Larimer J."/>
            <person name="McCowen C."/>
            <person name="Montmayeur A."/>
            <person name="Murphy C."/>
            <person name="Neiman D."/>
            <person name="Pearson M."/>
            <person name="Priest M."/>
            <person name="Roberts A."/>
            <person name="Saif S."/>
            <person name="Shea T."/>
            <person name="Sisk P."/>
            <person name="Sykes S."/>
            <person name="Wortman J."/>
            <person name="Nusbaum C."/>
            <person name="Birren B."/>
        </authorList>
    </citation>
    <scope>NUCLEOTIDE SEQUENCE [LARGE SCALE GENOMIC DNA]</scope>
    <source>
        <strain evidence="7 8">VS20</strain>
    </source>
</reference>
<dbReference type="PANTHER" id="PTHR12411">
    <property type="entry name" value="CYSTEINE PROTEASE FAMILY C1-RELATED"/>
    <property type="match status" value="1"/>
</dbReference>
<feature type="domain" description="Peptidase C1A papain C-terminal" evidence="5">
    <location>
        <begin position="373"/>
        <end position="589"/>
    </location>
</feature>
<dbReference type="eggNOG" id="KOG1543">
    <property type="taxonomic scope" value="Eukaryota"/>
</dbReference>
<dbReference type="Pfam" id="PF00112">
    <property type="entry name" value="Peptidase_C1"/>
    <property type="match status" value="1"/>
</dbReference>
<dbReference type="AlphaFoldDB" id="T0RCF2"/>
<dbReference type="OMA" id="HGCHFFN"/>
<dbReference type="PROSITE" id="PS00640">
    <property type="entry name" value="THIOL_PROTEASE_ASN"/>
    <property type="match status" value="1"/>
</dbReference>
<keyword evidence="2" id="KW-0865">Zymogen</keyword>
<sequence length="590" mass="63667">MKVLTTSALLLAMMTMTTAVANVCHDHATEASCLQLDCAWCKSAAVKSSCYDPDEASQLPPSIFECARPAPNHGCHFFNTESACRQSKEGGKPCYWCESAAVKSTCYNEAEAKQLPPAIFDCEHGRSPVFAHDVTSLADITNDAPEHETWPAAEVTSTKSGGPCHLFKNEEACTHAHASCAWCASAAVASACYEADEASKLPPGVFACKTTETSPSHGCHFFNSESACRKAKEGDKPCYWCKSAAVASTCYNEDEAKQLPPAIFECESGGPTHWALTSVPTSETSRRQLFMHWKSAFDVAYGRNEKEAARFAAFVANAELVAAHNARGDRPYSLALNGFADSTWAEFQADYLGATPQDCSATHRSLVMATSDAPAAIDWRRVDAVSPVKNQGKCGSCWTFSSTGCLESHNLLTHGKRILLSEQNLVDCAGAFDNHGCNGGLPSHAFEYIKYNGGLDTGATYPYHAKDETCKFDPTNVGVRVLDVVNITSRDETQLKTAVGTVGPVSIAFQVSSDFRFYKDGVYDSTECKSGEADVNHAVLAVGYNTTTSGAPYWIVKNSWSATWGMDGYFHIARDKNMCGLADCASYPLV</sequence>
<dbReference type="FunFam" id="3.90.70.10:FF:000039">
    <property type="entry name" value="Cysteine proteinase 2, putative"/>
    <property type="match status" value="1"/>
</dbReference>
<dbReference type="RefSeq" id="XP_008616737.1">
    <property type="nucleotide sequence ID" value="XM_008618515.1"/>
</dbReference>
<dbReference type="PRINTS" id="PR00705">
    <property type="entry name" value="PAPAIN"/>
</dbReference>
<dbReference type="Proteomes" id="UP000030762">
    <property type="component" value="Unassembled WGS sequence"/>
</dbReference>
<feature type="chain" id="PRO_5018656819" evidence="4">
    <location>
        <begin position="20"/>
        <end position="590"/>
    </location>
</feature>
<protein>
    <submittedName>
        <fullName evidence="7">Cathepsin H</fullName>
    </submittedName>
</protein>
<dbReference type="Gene3D" id="3.90.70.10">
    <property type="entry name" value="Cysteine proteinases"/>
    <property type="match status" value="1"/>
</dbReference>
<gene>
    <name evidence="7" type="ORF">SDRG_12442</name>
</gene>
<dbReference type="InParanoid" id="T0RCF2"/>
<dbReference type="InterPro" id="IPR025660">
    <property type="entry name" value="Pept_his_AS"/>
</dbReference>
<dbReference type="SMART" id="SM00848">
    <property type="entry name" value="Inhibitor_I29"/>
    <property type="match status" value="1"/>
</dbReference>
<dbReference type="InterPro" id="IPR000668">
    <property type="entry name" value="Peptidase_C1A_C"/>
</dbReference>
<dbReference type="OrthoDB" id="190265at2759"/>
<comment type="similarity">
    <text evidence="1">Belongs to the peptidase C1 family.</text>
</comment>
<organism evidence="7 8">
    <name type="scientific">Saprolegnia diclina (strain VS20)</name>
    <dbReference type="NCBI Taxonomy" id="1156394"/>
    <lineage>
        <taxon>Eukaryota</taxon>
        <taxon>Sar</taxon>
        <taxon>Stramenopiles</taxon>
        <taxon>Oomycota</taxon>
        <taxon>Saprolegniomycetes</taxon>
        <taxon>Saprolegniales</taxon>
        <taxon>Saprolegniaceae</taxon>
        <taxon>Saprolegnia</taxon>
    </lineage>
</organism>
<keyword evidence="8" id="KW-1185">Reference proteome</keyword>
<dbReference type="InterPro" id="IPR039417">
    <property type="entry name" value="Peptidase_C1A_papain-like"/>
</dbReference>
<dbReference type="InterPro" id="IPR013201">
    <property type="entry name" value="Prot_inhib_I29"/>
</dbReference>
<dbReference type="EMBL" id="JH767180">
    <property type="protein sequence ID" value="EQC29898.1"/>
    <property type="molecule type" value="Genomic_DNA"/>
</dbReference>
<evidence type="ECO:0000313" key="8">
    <source>
        <dbReference type="Proteomes" id="UP000030762"/>
    </source>
</evidence>
<evidence type="ECO:0000256" key="4">
    <source>
        <dbReference type="SAM" id="SignalP"/>
    </source>
</evidence>
<dbReference type="PROSITE" id="PS00139">
    <property type="entry name" value="THIOL_PROTEASE_CYS"/>
    <property type="match status" value="1"/>
</dbReference>
<evidence type="ECO:0000256" key="3">
    <source>
        <dbReference type="ARBA" id="ARBA00023157"/>
    </source>
</evidence>
<dbReference type="CDD" id="cd02248">
    <property type="entry name" value="Peptidase_C1A"/>
    <property type="match status" value="1"/>
</dbReference>
<evidence type="ECO:0000256" key="2">
    <source>
        <dbReference type="ARBA" id="ARBA00023145"/>
    </source>
</evidence>
<dbReference type="VEuPathDB" id="FungiDB:SDRG_12442"/>
<dbReference type="SMART" id="SM00645">
    <property type="entry name" value="Pept_C1"/>
    <property type="match status" value="1"/>
</dbReference>
<dbReference type="SUPFAM" id="SSF54001">
    <property type="entry name" value="Cysteine proteinases"/>
    <property type="match status" value="1"/>
</dbReference>
<evidence type="ECO:0000259" key="5">
    <source>
        <dbReference type="SMART" id="SM00645"/>
    </source>
</evidence>
<proteinExistence type="inferred from homology"/>
<feature type="domain" description="Cathepsin propeptide inhibitor" evidence="6">
    <location>
        <begin position="290"/>
        <end position="347"/>
    </location>
</feature>
<feature type="signal peptide" evidence="4">
    <location>
        <begin position="1"/>
        <end position="19"/>
    </location>
</feature>
<name>T0RCF2_SAPDV</name>
<evidence type="ECO:0000256" key="1">
    <source>
        <dbReference type="ARBA" id="ARBA00008455"/>
    </source>
</evidence>
<dbReference type="Pfam" id="PF08246">
    <property type="entry name" value="Inhibitor_I29"/>
    <property type="match status" value="1"/>
</dbReference>
<dbReference type="STRING" id="1156394.T0RCF2"/>
<dbReference type="InterPro" id="IPR013128">
    <property type="entry name" value="Peptidase_C1A"/>
</dbReference>
<dbReference type="InterPro" id="IPR038765">
    <property type="entry name" value="Papain-like_cys_pep_sf"/>
</dbReference>
<evidence type="ECO:0000259" key="6">
    <source>
        <dbReference type="SMART" id="SM00848"/>
    </source>
</evidence>
<dbReference type="GO" id="GO:0006508">
    <property type="term" value="P:proteolysis"/>
    <property type="evidence" value="ECO:0007669"/>
    <property type="project" value="InterPro"/>
</dbReference>